<dbReference type="Proteomes" id="UP000058925">
    <property type="component" value="Chromosome"/>
</dbReference>
<dbReference type="EMBL" id="CP012850">
    <property type="protein sequence ID" value="ALI36898.1"/>
    <property type="molecule type" value="Genomic_DNA"/>
</dbReference>
<gene>
    <name evidence="1" type="ORF">NMY3_02708</name>
</gene>
<dbReference type="KEGG" id="taa:NMY3_02708"/>
<evidence type="ECO:0000313" key="1">
    <source>
        <dbReference type="EMBL" id="ALI36898.1"/>
    </source>
</evidence>
<keyword evidence="2" id="KW-1185">Reference proteome</keyword>
<evidence type="ECO:0000313" key="2">
    <source>
        <dbReference type="Proteomes" id="UP000058925"/>
    </source>
</evidence>
<organism evidence="1 2">
    <name type="scientific">Candidatus Nitrosocosmicus oleophilus</name>
    <dbReference type="NCBI Taxonomy" id="1353260"/>
    <lineage>
        <taxon>Archaea</taxon>
        <taxon>Nitrososphaerota</taxon>
        <taxon>Nitrososphaeria</taxon>
        <taxon>Nitrososphaerales</taxon>
        <taxon>Nitrososphaeraceae</taxon>
        <taxon>Candidatus Nitrosocosmicus</taxon>
    </lineage>
</organism>
<protein>
    <submittedName>
        <fullName evidence="1">Uncharacterized protein</fullName>
    </submittedName>
</protein>
<reference evidence="2" key="1">
    <citation type="submission" date="2015-10" db="EMBL/GenBank/DDBJ databases">
        <title>Niche specialization of a soil ammonia-oxidizing archaeon, Candidatus Nitrosocosmicus oleophilus.</title>
        <authorList>
            <person name="Jung M.-Y."/>
            <person name="Rhee S.-K."/>
        </authorList>
    </citation>
    <scope>NUCLEOTIDE SEQUENCE [LARGE SCALE GENOMIC DNA]</scope>
    <source>
        <strain evidence="2">MY3</strain>
    </source>
</reference>
<proteinExistence type="predicted"/>
<name>A0A654LZL7_9ARCH</name>
<dbReference type="AlphaFoldDB" id="A0A654LZL7"/>
<sequence>MLINALNRIPVTMKMFSSKYYFKEKFKGGLEQRET</sequence>
<accession>A0A654LZL7</accession>